<dbReference type="GO" id="GO:0000422">
    <property type="term" value="P:autophagy of mitochondrion"/>
    <property type="evidence" value="ECO:0007669"/>
    <property type="project" value="TreeGrafter"/>
</dbReference>
<sequence length="1618" mass="183866">MAKKAEHFFGIAKLLRLDISGIKVQKASLSDLYSNSHMRILAHDFCSTYSVTNNLHRNSIEFTGSLHGCDIVEFLKPSDYEQTQLVLFSNNTHDDCAISIRLLNSSDKPQRDYSLLIEVGDCRLEIDPSIIDRFGNFFNSRPFFYDYKHQLMRQPLNETSSIIDHGILSDLLENDAQPISLSIICSLKKLILVIRAPNIDSSISDGKMKDSFCPLLHNEVLQFEIKGATIELPKSVLNDLQICGTINLNCQTLKGSFIGDPTVLKCGQEQMNFLFVETTNADKAMGNVQAVGLKFTYDLRDKSLSRALLLNSMNISQGIPESIFNSTCANEKKIEGPFSTKDVFHFKDNSSKKKGVIGEEENPSQRLVKAGSRAELLEFAEDCRAFSNFVIDFTFANVNLALPSQEFFHYLFNRYLFDLTHCKPKSPKFSRNSEIGSKQHFIECHSAFLPFRDSENDIESSSDELLDDGADLPSTSTNVNKKRRVNVENNIEAHNFSIGIHFERARFLLRKDSTVTINSLESQIGTELLNGDLFLVDGFKGSTNIGYIFLTSSNAQIFHKSKFLRYVLHDLYSFTDLFGGKETPFGANVLDNSTFLIPKNRNNVQMCEIPKDHPSFERFEDDNFVCSMRTDILLAVGLRNTLMYVRPVESLHLFWPLQLLKFFDCDELFNPGYQQLTAKVDFRFHCTNVLLGYDHSFIQQNSPFQLRFEIGSSYFSTCLTKSLDRLTLDCIFEDLILWMRKKQMESVSFEPHTRFFNFENVFIKMLAADSIHFVLGCLLQHTSCQDYNNPVVDFACTDQNLTLWLCSDTLIEFMTIIVELYNSETLKTFLESLNSAVNDKINSNIEDADIEKSDTCFPCGIDSVNDDRQLIREMEAAISDMPPIYRANNIDRCAMTESVFDQKMFDALSDESEDDEKIDENEDSDESLLLSFQLRFLRGRFHTNFDAIGGFEFIAKTIRLEPMKSDQIDNKLPSSAIKLSYKISFSTLKILIFGGSDFCDSARHLPQCGYSQWDSSRHEGCANVANEYGSKGGRYRDHTVFIEFKFSKLSAVCKFFNEEIFPYRFSFLLELGDLNILDHLAISHINEMIHRLQIEGQPRSQGHFLKFFLQEDQLREAIVRISLAPIRLNLDQDTFDFLADFKNQLVQYSKSTFENFPSTSARVNNNGEEDDVPIMEVPPPRSKDASEEIRNSLYPEFLEEECSISFNKLRNKDEASLADLFSEDDVDFSDFNEKDGNCKAFAQHSSNKTKESFQNRRLSQNSTTTIHPTTVPLKKSLAAKDIFIKFILFNININDQKIIRDFSFSPACLIRMDYEAKHIRTDQQQSAFLSLLLGMTNMKKAELILKEIHIEKGFLGARKCIQFVVDEWKNDIIDKQLRNLVGGVAMINAVVLLAQGLSDLVTYPLEEYQRVDGQLSRGIQKGTTSFGLNAASAAIDATQRMMGFVHNVAEFTYDILNPTPNSCSCQANFAYHNTDHHPKTPGDLREGFSLACNTVKKGLSDTAQTLQTAAEQDRARGGWGVGILRHVAPTAVRPIVIATKATVHMLGGLKNQLKPEEHREEMRKWRRNSIRISTGEQLQRQLSAPSISSNSSGSSLTHISYNIPQTSSSTQMNWQKRK</sequence>
<evidence type="ECO:0000256" key="4">
    <source>
        <dbReference type="ARBA" id="ARBA00018070"/>
    </source>
</evidence>
<evidence type="ECO:0000313" key="14">
    <source>
        <dbReference type="WBParaSite" id="MhA1_Contig2048.frz3.fgene1"/>
    </source>
</evidence>
<dbReference type="GO" id="GO:0005789">
    <property type="term" value="C:endoplasmic reticulum membrane"/>
    <property type="evidence" value="ECO:0007669"/>
    <property type="project" value="UniProtKB-SubCell"/>
</dbReference>
<dbReference type="GO" id="GO:0043495">
    <property type="term" value="F:protein-membrane adaptor activity"/>
    <property type="evidence" value="ECO:0007669"/>
    <property type="project" value="TreeGrafter"/>
</dbReference>
<evidence type="ECO:0000256" key="8">
    <source>
        <dbReference type="ARBA" id="ARBA00023055"/>
    </source>
</evidence>
<dbReference type="WBParaSite" id="MhA1_Contig2048.frz3.fgene1">
    <property type="protein sequence ID" value="MhA1_Contig2048.frz3.fgene1"/>
    <property type="gene ID" value="MhA1_Contig2048.frz3.fgene1"/>
</dbReference>
<evidence type="ECO:0000256" key="1">
    <source>
        <dbReference type="ARBA" id="ARBA00004406"/>
    </source>
</evidence>
<keyword evidence="6" id="KW-0256">Endoplasmic reticulum</keyword>
<evidence type="ECO:0000313" key="13">
    <source>
        <dbReference type="Proteomes" id="UP000095281"/>
    </source>
</evidence>
<dbReference type="PANTHER" id="PTHR13190:SF1">
    <property type="entry name" value="AUTOPHAGY-RELATED 2, ISOFORM A"/>
    <property type="match status" value="1"/>
</dbReference>
<evidence type="ECO:0000256" key="11">
    <source>
        <dbReference type="ARBA" id="ARBA00024615"/>
    </source>
</evidence>
<feature type="compositionally biased region" description="Low complexity" evidence="12">
    <location>
        <begin position="1583"/>
        <end position="1600"/>
    </location>
</feature>
<dbReference type="Proteomes" id="UP000095281">
    <property type="component" value="Unplaced"/>
</dbReference>
<dbReference type="GO" id="GO:0000045">
    <property type="term" value="P:autophagosome assembly"/>
    <property type="evidence" value="ECO:0007669"/>
    <property type="project" value="TreeGrafter"/>
</dbReference>
<dbReference type="GO" id="GO:0034045">
    <property type="term" value="C:phagophore assembly site membrane"/>
    <property type="evidence" value="ECO:0007669"/>
    <property type="project" value="UniProtKB-SubCell"/>
</dbReference>
<dbReference type="GO" id="GO:0061723">
    <property type="term" value="P:glycophagy"/>
    <property type="evidence" value="ECO:0007669"/>
    <property type="project" value="TreeGrafter"/>
</dbReference>
<evidence type="ECO:0000256" key="3">
    <source>
        <dbReference type="ARBA" id="ARBA00009714"/>
    </source>
</evidence>
<dbReference type="GO" id="GO:0006869">
    <property type="term" value="P:lipid transport"/>
    <property type="evidence" value="ECO:0007669"/>
    <property type="project" value="UniProtKB-KW"/>
</dbReference>
<comment type="similarity">
    <text evidence="3">Belongs to the ATG2 family.</text>
</comment>
<dbReference type="OMA" id="EMFASTH"/>
<keyword evidence="9" id="KW-0472">Membrane</keyword>
<dbReference type="GO" id="GO:0061709">
    <property type="term" value="P:reticulophagy"/>
    <property type="evidence" value="ECO:0007669"/>
    <property type="project" value="TreeGrafter"/>
</dbReference>
<evidence type="ECO:0000256" key="9">
    <source>
        <dbReference type="ARBA" id="ARBA00023136"/>
    </source>
</evidence>
<feature type="compositionally biased region" description="Polar residues" evidence="12">
    <location>
        <begin position="1602"/>
        <end position="1618"/>
    </location>
</feature>
<keyword evidence="13" id="KW-1185">Reference proteome</keyword>
<reference evidence="14" key="1">
    <citation type="submission" date="2016-11" db="UniProtKB">
        <authorList>
            <consortium name="WormBaseParasite"/>
        </authorList>
    </citation>
    <scope>IDENTIFICATION</scope>
</reference>
<dbReference type="GO" id="GO:0034727">
    <property type="term" value="P:piecemeal microautophagy of the nucleus"/>
    <property type="evidence" value="ECO:0007669"/>
    <property type="project" value="TreeGrafter"/>
</dbReference>
<evidence type="ECO:0000256" key="5">
    <source>
        <dbReference type="ARBA" id="ARBA00022448"/>
    </source>
</evidence>
<feature type="compositionally biased region" description="Polar residues" evidence="12">
    <location>
        <begin position="1570"/>
        <end position="1582"/>
    </location>
</feature>
<comment type="subcellular location">
    <subcellularLocation>
        <location evidence="1">Endoplasmic reticulum membrane</location>
        <topology evidence="1">Peripheral membrane protein</topology>
    </subcellularLocation>
    <subcellularLocation>
        <location evidence="2">Preautophagosomal structure membrane</location>
        <topology evidence="2">Peripheral membrane protein</topology>
    </subcellularLocation>
</comment>
<feature type="region of interest" description="Disordered" evidence="12">
    <location>
        <begin position="1570"/>
        <end position="1618"/>
    </location>
</feature>
<dbReference type="Pfam" id="PF13329">
    <property type="entry name" value="ATG2_CAD"/>
    <property type="match status" value="1"/>
</dbReference>
<keyword evidence="8" id="KW-0445">Lipid transport</keyword>
<dbReference type="PANTHER" id="PTHR13190">
    <property type="entry name" value="AUTOPHAGY-RELATED 2, ISOFORM A"/>
    <property type="match status" value="1"/>
</dbReference>
<comment type="catalytic activity">
    <reaction evidence="11">
        <text>a 1,2-diacyl-sn-glycero-3-phosphoethanolamine(in) = a 1,2-diacyl-sn-glycero-3-phosphoethanolamine(out)</text>
        <dbReference type="Rhea" id="RHEA:38895"/>
        <dbReference type="ChEBI" id="CHEBI:64612"/>
    </reaction>
</comment>
<accession>A0A1I8BF55</accession>
<feature type="region of interest" description="Disordered" evidence="12">
    <location>
        <begin position="1157"/>
        <end position="1186"/>
    </location>
</feature>
<protein>
    <recommendedName>
        <fullName evidence="4">Autophagy-related protein 2</fullName>
    </recommendedName>
</protein>
<evidence type="ECO:0000256" key="12">
    <source>
        <dbReference type="SAM" id="MobiDB-lite"/>
    </source>
</evidence>
<dbReference type="InterPro" id="IPR026849">
    <property type="entry name" value="ATG2"/>
</dbReference>
<comment type="catalytic activity">
    <reaction evidence="10">
        <text>a 1,2-diacyl-sn-glycero-3-phospho-L-serine(in) = a 1,2-diacyl-sn-glycero-3-phospho-L-serine(out)</text>
        <dbReference type="Rhea" id="RHEA:38663"/>
        <dbReference type="ChEBI" id="CHEBI:57262"/>
    </reaction>
</comment>
<proteinExistence type="inferred from homology"/>
<name>A0A1I8BF55_MELHA</name>
<evidence type="ECO:0000256" key="10">
    <source>
        <dbReference type="ARBA" id="ARBA00024479"/>
    </source>
</evidence>
<keyword evidence="7" id="KW-0072">Autophagy</keyword>
<evidence type="ECO:0000256" key="6">
    <source>
        <dbReference type="ARBA" id="ARBA00022824"/>
    </source>
</evidence>
<keyword evidence="5" id="KW-0813">Transport</keyword>
<evidence type="ECO:0000256" key="2">
    <source>
        <dbReference type="ARBA" id="ARBA00004623"/>
    </source>
</evidence>
<organism evidence="13 14">
    <name type="scientific">Meloidogyne hapla</name>
    <name type="common">Root-knot nematode worm</name>
    <dbReference type="NCBI Taxonomy" id="6305"/>
    <lineage>
        <taxon>Eukaryota</taxon>
        <taxon>Metazoa</taxon>
        <taxon>Ecdysozoa</taxon>
        <taxon>Nematoda</taxon>
        <taxon>Chromadorea</taxon>
        <taxon>Rhabditida</taxon>
        <taxon>Tylenchina</taxon>
        <taxon>Tylenchomorpha</taxon>
        <taxon>Tylenchoidea</taxon>
        <taxon>Meloidogynidae</taxon>
        <taxon>Meloidogyninae</taxon>
        <taxon>Meloidogyne</taxon>
    </lineage>
</organism>
<feature type="compositionally biased region" description="Polar residues" evidence="12">
    <location>
        <begin position="1157"/>
        <end position="1166"/>
    </location>
</feature>
<evidence type="ECO:0000256" key="7">
    <source>
        <dbReference type="ARBA" id="ARBA00023006"/>
    </source>
</evidence>
<dbReference type="GO" id="GO:0032266">
    <property type="term" value="F:phosphatidylinositol-3-phosphate binding"/>
    <property type="evidence" value="ECO:0007669"/>
    <property type="project" value="TreeGrafter"/>
</dbReference>
<dbReference type="GO" id="GO:0061908">
    <property type="term" value="C:phagophore"/>
    <property type="evidence" value="ECO:0007669"/>
    <property type="project" value="TreeGrafter"/>
</dbReference>